<reference evidence="4" key="1">
    <citation type="journal article" date="2019" name="Int. J. Syst. Evol. Microbiol.">
        <title>The Global Catalogue of Microorganisms (GCM) 10K type strain sequencing project: providing services to taxonomists for standard genome sequencing and annotation.</title>
        <authorList>
            <consortium name="The Broad Institute Genomics Platform"/>
            <consortium name="The Broad Institute Genome Sequencing Center for Infectious Disease"/>
            <person name="Wu L."/>
            <person name="Ma J."/>
        </authorList>
    </citation>
    <scope>NUCLEOTIDE SEQUENCE [LARGE SCALE GENOMIC DNA]</scope>
    <source>
        <strain evidence="4">CCUG 56698</strain>
    </source>
</reference>
<evidence type="ECO:0000313" key="3">
    <source>
        <dbReference type="EMBL" id="MFC7580881.1"/>
    </source>
</evidence>
<dbReference type="Pfam" id="PF04296">
    <property type="entry name" value="YlxR"/>
    <property type="match status" value="1"/>
</dbReference>
<evidence type="ECO:0000256" key="1">
    <source>
        <dbReference type="SAM" id="MobiDB-lite"/>
    </source>
</evidence>
<evidence type="ECO:0000313" key="4">
    <source>
        <dbReference type="Proteomes" id="UP001596527"/>
    </source>
</evidence>
<dbReference type="PANTHER" id="PTHR34215:SF1">
    <property type="entry name" value="YLXR DOMAIN-CONTAINING PROTEIN"/>
    <property type="match status" value="1"/>
</dbReference>
<dbReference type="SUPFAM" id="SSF64376">
    <property type="entry name" value="YlxR-like"/>
    <property type="match status" value="1"/>
</dbReference>
<feature type="domain" description="YlxR" evidence="2">
    <location>
        <begin position="15"/>
        <end position="78"/>
    </location>
</feature>
<proteinExistence type="predicted"/>
<accession>A0ABW2SM24</accession>
<dbReference type="EMBL" id="JBHTEF010000001">
    <property type="protein sequence ID" value="MFC7580881.1"/>
    <property type="molecule type" value="Genomic_DNA"/>
</dbReference>
<sequence length="122" mass="12735">MDAGRTPGGAPGPVRTCVGCGERAPRADLIRVRAAPDGSASVDPYGDRPGRGAWVHPDPGCIGRARSRRALTRSLRLTRGAGDQVWADLLEIAGHSAARLARRTSSDGSGLEADGHPMSTQR</sequence>
<name>A0ABW2SM24_9ACTO</name>
<protein>
    <submittedName>
        <fullName evidence="3">YlxR family protein</fullName>
    </submittedName>
</protein>
<dbReference type="PANTHER" id="PTHR34215">
    <property type="entry name" value="BLL0784 PROTEIN"/>
    <property type="match status" value="1"/>
</dbReference>
<feature type="region of interest" description="Disordered" evidence="1">
    <location>
        <begin position="99"/>
        <end position="122"/>
    </location>
</feature>
<keyword evidence="4" id="KW-1185">Reference proteome</keyword>
<organism evidence="3 4">
    <name type="scientific">Schaalia naturae</name>
    <dbReference type="NCBI Taxonomy" id="635203"/>
    <lineage>
        <taxon>Bacteria</taxon>
        <taxon>Bacillati</taxon>
        <taxon>Actinomycetota</taxon>
        <taxon>Actinomycetes</taxon>
        <taxon>Actinomycetales</taxon>
        <taxon>Actinomycetaceae</taxon>
        <taxon>Schaalia</taxon>
    </lineage>
</organism>
<dbReference type="RefSeq" id="WP_380973448.1">
    <property type="nucleotide sequence ID" value="NZ_JBHTEF010000001.1"/>
</dbReference>
<evidence type="ECO:0000259" key="2">
    <source>
        <dbReference type="Pfam" id="PF04296"/>
    </source>
</evidence>
<dbReference type="Gene3D" id="3.30.1230.10">
    <property type="entry name" value="YlxR-like"/>
    <property type="match status" value="1"/>
</dbReference>
<dbReference type="Proteomes" id="UP001596527">
    <property type="component" value="Unassembled WGS sequence"/>
</dbReference>
<comment type="caution">
    <text evidence="3">The sequence shown here is derived from an EMBL/GenBank/DDBJ whole genome shotgun (WGS) entry which is preliminary data.</text>
</comment>
<gene>
    <name evidence="3" type="ORF">ACFQWG_06675</name>
</gene>
<dbReference type="InterPro" id="IPR007393">
    <property type="entry name" value="YlxR_dom"/>
</dbReference>
<dbReference type="InterPro" id="IPR035931">
    <property type="entry name" value="YlxR-like_sf"/>
</dbReference>
<dbReference type="InterPro" id="IPR037465">
    <property type="entry name" value="YlxR"/>
</dbReference>
<dbReference type="CDD" id="cd00279">
    <property type="entry name" value="YlxR"/>
    <property type="match status" value="1"/>
</dbReference>